<comment type="catalytic activity">
    <reaction evidence="1">
        <text>ATP + protein L-histidine = ADP + protein N-phospho-L-histidine.</text>
        <dbReference type="EC" id="2.7.13.3"/>
    </reaction>
</comment>
<evidence type="ECO:0000256" key="10">
    <source>
        <dbReference type="ARBA" id="ARBA00023012"/>
    </source>
</evidence>
<dbReference type="SUPFAM" id="SSF158472">
    <property type="entry name" value="HAMP domain-like"/>
    <property type="match status" value="1"/>
</dbReference>
<keyword evidence="12" id="KW-0812">Transmembrane</keyword>
<keyword evidence="8" id="KW-0418">Kinase</keyword>
<feature type="domain" description="HAMP" evidence="14">
    <location>
        <begin position="278"/>
        <end position="331"/>
    </location>
</feature>
<evidence type="ECO:0000259" key="14">
    <source>
        <dbReference type="PROSITE" id="PS50885"/>
    </source>
</evidence>
<dbReference type="Gene3D" id="6.10.340.10">
    <property type="match status" value="1"/>
</dbReference>
<dbReference type="SMART" id="SM00304">
    <property type="entry name" value="HAMP"/>
    <property type="match status" value="1"/>
</dbReference>
<dbReference type="Pfam" id="PF06580">
    <property type="entry name" value="His_kinase"/>
    <property type="match status" value="1"/>
</dbReference>
<evidence type="ECO:0000256" key="11">
    <source>
        <dbReference type="ARBA" id="ARBA00023136"/>
    </source>
</evidence>
<gene>
    <name evidence="15" type="ORF">GCM10010916_20040</name>
</gene>
<dbReference type="InterPro" id="IPR003594">
    <property type="entry name" value="HATPase_dom"/>
</dbReference>
<name>A0A917CZ84_9BACL</name>
<reference evidence="15" key="1">
    <citation type="journal article" date="2014" name="Int. J. Syst. Evol. Microbiol.">
        <title>Complete genome sequence of Corynebacterium casei LMG S-19264T (=DSM 44701T), isolated from a smear-ripened cheese.</title>
        <authorList>
            <consortium name="US DOE Joint Genome Institute (JGI-PGF)"/>
            <person name="Walter F."/>
            <person name="Albersmeier A."/>
            <person name="Kalinowski J."/>
            <person name="Ruckert C."/>
        </authorList>
    </citation>
    <scope>NUCLEOTIDE SEQUENCE</scope>
    <source>
        <strain evidence="15">CGMCC 1.12987</strain>
    </source>
</reference>
<dbReference type="Gene3D" id="3.30.565.10">
    <property type="entry name" value="Histidine kinase-like ATPase, C-terminal domain"/>
    <property type="match status" value="1"/>
</dbReference>
<dbReference type="Pfam" id="PF02518">
    <property type="entry name" value="HATPase_c"/>
    <property type="match status" value="1"/>
</dbReference>
<dbReference type="Pfam" id="PF00672">
    <property type="entry name" value="HAMP"/>
    <property type="match status" value="1"/>
</dbReference>
<dbReference type="PROSITE" id="PS50885">
    <property type="entry name" value="HAMP"/>
    <property type="match status" value="1"/>
</dbReference>
<evidence type="ECO:0000256" key="9">
    <source>
        <dbReference type="ARBA" id="ARBA00022840"/>
    </source>
</evidence>
<evidence type="ECO:0000256" key="2">
    <source>
        <dbReference type="ARBA" id="ARBA00004651"/>
    </source>
</evidence>
<sequence length="551" mass="63613">MLILPAVFVPVVLLGYLSYDKSRDQMESVTAGFLQDNLLLNAKQLNTFFKSIENETDKMIASRPLQILLGEEPPKTYAQEAVFINRMIDIVSQLRGSYELYVFPKDMEYYPNYKKLINLNQIEPRPEYFDLAFEQQNKGLWFHSWDNNLHKPIFIYVRAIRSSYYYEPLGVLAIQIPDFFLREELASPSAFENYMFMIVDKDNRIISHPTASRYSREYVPDDGWSKAETQITEEGWKLIAAVPNKDLTGQINQIKDFTFWIVVVSLIVMVCLLYFIVHTFTGPIKKLVLHMNKVRTGALAKFQFSPDRKDEIGQLVRGYNQMISGMSDLLDTTRTMEADKRRLELQTLNHQINPHFFYNTLDAIKWRAEKAKENNIAAMVTKLANLLRFSLNNGNEWTTVEREIEHARNYLEIELLRSNRAFQVFYQVDPEITKRKVIKLILQPLMENAVKHGVNHLPEGKGRIRLTAKLKGGSILFIIEDNGPGMPAPSSQVMDHSADQDQPRGIGLKNVHKRLQLHFGGDYGIRVDRSGSSGFRVMVTHPLVEDEKIVQ</sequence>
<keyword evidence="9" id="KW-0067">ATP-binding</keyword>
<evidence type="ECO:0000313" key="15">
    <source>
        <dbReference type="EMBL" id="GGG02936.1"/>
    </source>
</evidence>
<dbReference type="InterPro" id="IPR010559">
    <property type="entry name" value="Sig_transdc_His_kin_internal"/>
</dbReference>
<dbReference type="GO" id="GO:0005886">
    <property type="term" value="C:plasma membrane"/>
    <property type="evidence" value="ECO:0007669"/>
    <property type="project" value="UniProtKB-SubCell"/>
</dbReference>
<keyword evidence="16" id="KW-1185">Reference proteome</keyword>
<dbReference type="PROSITE" id="PS50109">
    <property type="entry name" value="HIS_KIN"/>
    <property type="match status" value="1"/>
</dbReference>
<evidence type="ECO:0000256" key="3">
    <source>
        <dbReference type="ARBA" id="ARBA00012438"/>
    </source>
</evidence>
<evidence type="ECO:0000313" key="16">
    <source>
        <dbReference type="Proteomes" id="UP000644756"/>
    </source>
</evidence>
<protein>
    <recommendedName>
        <fullName evidence="3">histidine kinase</fullName>
        <ecNumber evidence="3">2.7.13.3</ecNumber>
    </recommendedName>
</protein>
<keyword evidence="6" id="KW-0808">Transferase</keyword>
<keyword evidence="4" id="KW-1003">Cell membrane</keyword>
<evidence type="ECO:0000256" key="6">
    <source>
        <dbReference type="ARBA" id="ARBA00022679"/>
    </source>
</evidence>
<evidence type="ECO:0000256" key="5">
    <source>
        <dbReference type="ARBA" id="ARBA00022553"/>
    </source>
</evidence>
<dbReference type="InterPro" id="IPR005467">
    <property type="entry name" value="His_kinase_dom"/>
</dbReference>
<keyword evidence="7" id="KW-0547">Nucleotide-binding</keyword>
<evidence type="ECO:0000256" key="4">
    <source>
        <dbReference type="ARBA" id="ARBA00022475"/>
    </source>
</evidence>
<dbReference type="EMBL" id="BMGR01000006">
    <property type="protein sequence ID" value="GGG02936.1"/>
    <property type="molecule type" value="Genomic_DNA"/>
</dbReference>
<proteinExistence type="predicted"/>
<dbReference type="EC" id="2.7.13.3" evidence="3"/>
<feature type="domain" description="Histidine kinase" evidence="13">
    <location>
        <begin position="442"/>
        <end position="545"/>
    </location>
</feature>
<keyword evidence="12" id="KW-1133">Transmembrane helix</keyword>
<feature type="transmembrane region" description="Helical" evidence="12">
    <location>
        <begin position="257"/>
        <end position="277"/>
    </location>
</feature>
<dbReference type="GO" id="GO:0000155">
    <property type="term" value="F:phosphorelay sensor kinase activity"/>
    <property type="evidence" value="ECO:0007669"/>
    <property type="project" value="InterPro"/>
</dbReference>
<dbReference type="GO" id="GO:0005524">
    <property type="term" value="F:ATP binding"/>
    <property type="evidence" value="ECO:0007669"/>
    <property type="project" value="UniProtKB-KW"/>
</dbReference>
<keyword evidence="11 12" id="KW-0472">Membrane</keyword>
<dbReference type="PANTHER" id="PTHR34220">
    <property type="entry name" value="SENSOR HISTIDINE KINASE YPDA"/>
    <property type="match status" value="1"/>
</dbReference>
<evidence type="ECO:0000259" key="13">
    <source>
        <dbReference type="PROSITE" id="PS50109"/>
    </source>
</evidence>
<dbReference type="AlphaFoldDB" id="A0A917CZ84"/>
<dbReference type="InterPro" id="IPR036890">
    <property type="entry name" value="HATPase_C_sf"/>
</dbReference>
<evidence type="ECO:0000256" key="7">
    <source>
        <dbReference type="ARBA" id="ARBA00022741"/>
    </source>
</evidence>
<keyword evidence="10" id="KW-0902">Two-component regulatory system</keyword>
<evidence type="ECO:0000256" key="12">
    <source>
        <dbReference type="SAM" id="Phobius"/>
    </source>
</evidence>
<dbReference type="Proteomes" id="UP000644756">
    <property type="component" value="Unassembled WGS sequence"/>
</dbReference>
<dbReference type="InterPro" id="IPR050640">
    <property type="entry name" value="Bact_2-comp_sensor_kinase"/>
</dbReference>
<evidence type="ECO:0000256" key="8">
    <source>
        <dbReference type="ARBA" id="ARBA00022777"/>
    </source>
</evidence>
<keyword evidence="5" id="KW-0597">Phosphoprotein</keyword>
<organism evidence="15 16">
    <name type="scientific">Paenibacillus abyssi</name>
    <dbReference type="NCBI Taxonomy" id="1340531"/>
    <lineage>
        <taxon>Bacteria</taxon>
        <taxon>Bacillati</taxon>
        <taxon>Bacillota</taxon>
        <taxon>Bacilli</taxon>
        <taxon>Bacillales</taxon>
        <taxon>Paenibacillaceae</taxon>
        <taxon>Paenibacillus</taxon>
    </lineage>
</organism>
<dbReference type="PANTHER" id="PTHR34220:SF7">
    <property type="entry name" value="SENSOR HISTIDINE KINASE YPDA"/>
    <property type="match status" value="1"/>
</dbReference>
<comment type="subcellular location">
    <subcellularLocation>
        <location evidence="2">Cell membrane</location>
        <topology evidence="2">Multi-pass membrane protein</topology>
    </subcellularLocation>
</comment>
<evidence type="ECO:0000256" key="1">
    <source>
        <dbReference type="ARBA" id="ARBA00000085"/>
    </source>
</evidence>
<dbReference type="SMART" id="SM00387">
    <property type="entry name" value="HATPase_c"/>
    <property type="match status" value="1"/>
</dbReference>
<comment type="caution">
    <text evidence="15">The sequence shown here is derived from an EMBL/GenBank/DDBJ whole genome shotgun (WGS) entry which is preliminary data.</text>
</comment>
<dbReference type="InterPro" id="IPR003660">
    <property type="entry name" value="HAMP_dom"/>
</dbReference>
<dbReference type="SUPFAM" id="SSF55874">
    <property type="entry name" value="ATPase domain of HSP90 chaperone/DNA topoisomerase II/histidine kinase"/>
    <property type="match status" value="1"/>
</dbReference>
<reference evidence="15" key="2">
    <citation type="submission" date="2020-09" db="EMBL/GenBank/DDBJ databases">
        <authorList>
            <person name="Sun Q."/>
            <person name="Zhou Y."/>
        </authorList>
    </citation>
    <scope>NUCLEOTIDE SEQUENCE</scope>
    <source>
        <strain evidence="15">CGMCC 1.12987</strain>
    </source>
</reference>
<accession>A0A917CZ84</accession>
<dbReference type="CDD" id="cd06225">
    <property type="entry name" value="HAMP"/>
    <property type="match status" value="1"/>
</dbReference>